<keyword evidence="2" id="KW-0436">Ligase</keyword>
<dbReference type="EMBL" id="CYXP01000006">
    <property type="protein sequence ID" value="CUN22070.1"/>
    <property type="molecule type" value="Genomic_DNA"/>
</dbReference>
<dbReference type="Gene3D" id="3.30.470.30">
    <property type="entry name" value="DNA ligase/mRNA capping enzyme"/>
    <property type="match status" value="1"/>
</dbReference>
<dbReference type="Pfam" id="PF09414">
    <property type="entry name" value="RNA_ligase"/>
    <property type="match status" value="1"/>
</dbReference>
<accession>A0A173V5Q7</accession>
<reference evidence="2 3" key="1">
    <citation type="submission" date="2015-09" db="EMBL/GenBank/DDBJ databases">
        <authorList>
            <consortium name="Pathogen Informatics"/>
        </authorList>
    </citation>
    <scope>NUCLEOTIDE SEQUENCE [LARGE SCALE GENOMIC DNA]</scope>
    <source>
        <strain evidence="2 3">2789STDY5608872</strain>
    </source>
</reference>
<dbReference type="Proteomes" id="UP000095591">
    <property type="component" value="Unassembled WGS sequence"/>
</dbReference>
<dbReference type="GO" id="GO:0016874">
    <property type="term" value="F:ligase activity"/>
    <property type="evidence" value="ECO:0007669"/>
    <property type="project" value="UniProtKB-KW"/>
</dbReference>
<sequence>MEHKDYQKINTIYKRDQDGRLIFGDWSLPEFEFLKDCKFRAEEKIDGTNIHVRFNGVRVEFGGRTTKANIPPHLLRKLEELFTLEKMRTAFPPKNEDDFDTPYINITLYGEGYGAKIQKGGGRYIKDGVNFILFDVKIDDWWLKRHNVEDIAGKLGIKCVPIIGYMTFEEATDYVRKGFKSLVAEDKTYNAEGLVLKTDLELLDRRGFRIMAKIKSKDFSTNNK</sequence>
<name>A0A173V5Q7_PARDI</name>
<evidence type="ECO:0000313" key="3">
    <source>
        <dbReference type="Proteomes" id="UP000095591"/>
    </source>
</evidence>
<feature type="domain" description="RNA ligase" evidence="1">
    <location>
        <begin position="39"/>
        <end position="214"/>
    </location>
</feature>
<evidence type="ECO:0000313" key="2">
    <source>
        <dbReference type="EMBL" id="CUN22070.1"/>
    </source>
</evidence>
<dbReference type="Gene3D" id="3.30.1490.70">
    <property type="match status" value="1"/>
</dbReference>
<protein>
    <submittedName>
        <fullName evidence="2">RNA ligase</fullName>
    </submittedName>
</protein>
<dbReference type="InterPro" id="IPR021122">
    <property type="entry name" value="RNA_ligase_dom_REL/Rnl2"/>
</dbReference>
<dbReference type="SUPFAM" id="SSF56091">
    <property type="entry name" value="DNA ligase/mRNA capping enzyme, catalytic domain"/>
    <property type="match status" value="1"/>
</dbReference>
<organism evidence="2 3">
    <name type="scientific">Parabacteroides distasonis</name>
    <dbReference type="NCBI Taxonomy" id="823"/>
    <lineage>
        <taxon>Bacteria</taxon>
        <taxon>Pseudomonadati</taxon>
        <taxon>Bacteroidota</taxon>
        <taxon>Bacteroidia</taxon>
        <taxon>Bacteroidales</taxon>
        <taxon>Tannerellaceae</taxon>
        <taxon>Parabacteroides</taxon>
    </lineage>
</organism>
<dbReference type="RefSeq" id="WP_081033086.1">
    <property type="nucleotide sequence ID" value="NZ_CYXP01000006.1"/>
</dbReference>
<gene>
    <name evidence="2" type="ORF">ERS852429_02605</name>
</gene>
<proteinExistence type="predicted"/>
<evidence type="ECO:0000259" key="1">
    <source>
        <dbReference type="Pfam" id="PF09414"/>
    </source>
</evidence>
<dbReference type="AlphaFoldDB" id="A0A173V5Q7"/>